<keyword evidence="12" id="KW-0720">Serine protease</keyword>
<evidence type="ECO:0000256" key="3">
    <source>
        <dbReference type="ARBA" id="ARBA00004642"/>
    </source>
</evidence>
<dbReference type="FunFam" id="3.30.1610.10:FF:000001">
    <property type="entry name" value="Nuclear pore complex protein Nup98-Nup96"/>
    <property type="match status" value="1"/>
</dbReference>
<keyword evidence="8" id="KW-0677">Repeat</keyword>
<name>A0ABD0YS77_9HEMI</name>
<proteinExistence type="inferred from homology"/>
<keyword evidence="16" id="KW-0472">Membrane</keyword>
<evidence type="ECO:0000256" key="13">
    <source>
        <dbReference type="ARBA" id="ARBA00022927"/>
    </source>
</evidence>
<dbReference type="Gene3D" id="3.30.1610.10">
    <property type="entry name" value="Peptidase S59, nucleoporin"/>
    <property type="match status" value="1"/>
</dbReference>
<keyword evidence="21" id="KW-1185">Reference proteome</keyword>
<comment type="caution">
    <text evidence="20">The sequence shown here is derived from an EMBL/GenBank/DDBJ whole genome shotgun (WGS) entry which is preliminary data.</text>
</comment>
<sequence>SSTFGQPTFGKPATTGFNTPVFGSTGGTSLFGGPTTQPSGSLFGSSTSAPAFGQTQTTQPAFGGFSTTGTSTGLFGTQQNANTGTSLFGSGTTSAFGQAKPSFGGFGTTQPSTGLFGQQAQQPQQQSSLFGQPATQSATGLFGGTAFGTTAQGGTTIKFTPVTGSDTMVKNGVSTTINTRHHCITCMKEYESKSLEELRLEDYAANRKGPQQGAQGSAGLFGSTGQTSMFGGGTNTGFGATGSSVFGTGANAGNTLFGKAPGTGASAFGTPATTATTSFGFNTNTSLFGNNASQVKPFGAPTQGAGLFGSTQQPSTAFGAQPAAGFGAFGTQQTVITGSLFGANKPAFSLGNTPNTGFAFGQTSTPSTTGASLFAKPATTGFGTTFGTPATTATGFPTPGFGTTNQNSFGTNLKGPNFSFGPTPTSNTLGTGLGTLGTGSSSLFGNTASKPVFGQTTGTTTGLFGTGTFGATSSPFNTTTSTGLGQNSFQLGGTGNSLLQGGGLGATQTTPTSNTINQHMLALASMPFGDSPLFKNILTTSGKANELIKPTSPAAQKALIAGQNFKVSPKSASKIKVKAIGANNMPKESNNSIYDGGSKPMNDSLIGTVRPSPKRLVLRNTSYSNSETVNKDDISNISPVVNNNLPVTSTTHTTTTSSPTSTPSPGLATLRFITPSLPTKPRFDLSVKFVDANDTITELRSHSKSFTNSPNPGDNQKDNTEQSTSSSSGDSELEDTVPIEIDGDCADHPTGIVLRRIGYYTIPPLDKLEELMDGEGRCIVDNFTIGRMNYGNIFYPESFDVAGLNIDEIVHFRHKEVVVYPDDDKKPPVGSGLNRKAQVTLDRVWPIDKTTRLPISDPVRIANLDYENKLRLASAKHGTRFVEYRPHTGSWVFKVDHFSKYGLSDSDEEDAPVNDIKKIKVINLQGAALQMKTPTVAPATFPHKVDTSDMHSPPRLLLAEEDEDMEDGINTPFDLGISIFEIFFLLLHATYFERITNIFTIANCIKINLSLLVSYIRTFF</sequence>
<keyword evidence="15" id="KW-0906">Nuclear pore complex</keyword>
<evidence type="ECO:0000259" key="19">
    <source>
        <dbReference type="PROSITE" id="PS51434"/>
    </source>
</evidence>
<dbReference type="Gene3D" id="1.10.10.2360">
    <property type="match status" value="1"/>
</dbReference>
<dbReference type="Pfam" id="PF04096">
    <property type="entry name" value="Nucleoporin2"/>
    <property type="match status" value="1"/>
</dbReference>
<dbReference type="InterPro" id="IPR037665">
    <property type="entry name" value="Nucleoporin_S59-like"/>
</dbReference>
<evidence type="ECO:0000256" key="2">
    <source>
        <dbReference type="ARBA" id="ARBA00004620"/>
    </source>
</evidence>
<evidence type="ECO:0000256" key="5">
    <source>
        <dbReference type="ARBA" id="ARBA00013472"/>
    </source>
</evidence>
<comment type="similarity">
    <text evidence="4">Belongs to the nucleoporin GLFG family.</text>
</comment>
<dbReference type="GO" id="GO:0006606">
    <property type="term" value="P:protein import into nucleus"/>
    <property type="evidence" value="ECO:0007669"/>
    <property type="project" value="UniProtKB-ARBA"/>
</dbReference>
<dbReference type="PROSITE" id="PS51434">
    <property type="entry name" value="NUP_C"/>
    <property type="match status" value="1"/>
</dbReference>
<feature type="domain" description="Peptidase S59" evidence="19">
    <location>
        <begin position="756"/>
        <end position="898"/>
    </location>
</feature>
<evidence type="ECO:0000256" key="17">
    <source>
        <dbReference type="ARBA" id="ARBA00023242"/>
    </source>
</evidence>
<evidence type="ECO:0000256" key="10">
    <source>
        <dbReference type="ARBA" id="ARBA00022813"/>
    </source>
</evidence>
<feature type="compositionally biased region" description="Polar residues" evidence="18">
    <location>
        <begin position="635"/>
        <end position="647"/>
    </location>
</feature>
<dbReference type="GO" id="GO:0006508">
    <property type="term" value="P:proteolysis"/>
    <property type="evidence" value="ECO:0007669"/>
    <property type="project" value="UniProtKB-KW"/>
</dbReference>
<evidence type="ECO:0000313" key="21">
    <source>
        <dbReference type="Proteomes" id="UP001558652"/>
    </source>
</evidence>
<dbReference type="GO" id="GO:0031965">
    <property type="term" value="C:nuclear membrane"/>
    <property type="evidence" value="ECO:0007669"/>
    <property type="project" value="UniProtKB-SubCell"/>
</dbReference>
<keyword evidence="10" id="KW-0068">Autocatalytic cleavage</keyword>
<evidence type="ECO:0000256" key="7">
    <source>
        <dbReference type="ARBA" id="ARBA00022670"/>
    </source>
</evidence>
<evidence type="ECO:0000256" key="14">
    <source>
        <dbReference type="ARBA" id="ARBA00023010"/>
    </source>
</evidence>
<organism evidence="20 21">
    <name type="scientific">Ranatra chinensis</name>
    <dbReference type="NCBI Taxonomy" id="642074"/>
    <lineage>
        <taxon>Eukaryota</taxon>
        <taxon>Metazoa</taxon>
        <taxon>Ecdysozoa</taxon>
        <taxon>Arthropoda</taxon>
        <taxon>Hexapoda</taxon>
        <taxon>Insecta</taxon>
        <taxon>Pterygota</taxon>
        <taxon>Neoptera</taxon>
        <taxon>Paraneoptera</taxon>
        <taxon>Hemiptera</taxon>
        <taxon>Heteroptera</taxon>
        <taxon>Panheteroptera</taxon>
        <taxon>Nepomorpha</taxon>
        <taxon>Nepidae</taxon>
        <taxon>Ranatrinae</taxon>
        <taxon>Ranatra</taxon>
    </lineage>
</organism>
<evidence type="ECO:0000256" key="16">
    <source>
        <dbReference type="ARBA" id="ARBA00023136"/>
    </source>
</evidence>
<dbReference type="Pfam" id="PF21240">
    <property type="entry name" value="Nup98_GLEBS"/>
    <property type="match status" value="1"/>
</dbReference>
<keyword evidence="14" id="KW-0811">Translocation</keyword>
<keyword evidence="7" id="KW-0645">Protease</keyword>
<dbReference type="AlphaFoldDB" id="A0ABD0YS77"/>
<keyword evidence="6" id="KW-0813">Transport</keyword>
<feature type="non-terminal residue" evidence="20">
    <location>
        <position position="1"/>
    </location>
</feature>
<feature type="compositionally biased region" description="Low complexity" evidence="18">
    <location>
        <begin position="648"/>
        <end position="665"/>
    </location>
</feature>
<dbReference type="PANTHER" id="PTHR23198:SF6">
    <property type="entry name" value="NUCLEAR PORE COMPLEX PROTEIN NUP98-NUP96"/>
    <property type="match status" value="1"/>
</dbReference>
<evidence type="ECO:0000256" key="18">
    <source>
        <dbReference type="SAM" id="MobiDB-lite"/>
    </source>
</evidence>
<evidence type="ECO:0000256" key="1">
    <source>
        <dbReference type="ARBA" id="ARBA00004567"/>
    </source>
</evidence>
<evidence type="ECO:0000256" key="4">
    <source>
        <dbReference type="ARBA" id="ARBA00008926"/>
    </source>
</evidence>
<dbReference type="FunFam" id="1.10.10.2360:FF:000001">
    <property type="entry name" value="Nuclear pore complex protein Nup98-Nup96"/>
    <property type="match status" value="1"/>
</dbReference>
<keyword evidence="11" id="KW-0509">mRNA transport</keyword>
<evidence type="ECO:0000256" key="12">
    <source>
        <dbReference type="ARBA" id="ARBA00022825"/>
    </source>
</evidence>
<dbReference type="GO" id="GO:0008236">
    <property type="term" value="F:serine-type peptidase activity"/>
    <property type="evidence" value="ECO:0007669"/>
    <property type="project" value="UniProtKB-KW"/>
</dbReference>
<dbReference type="PANTHER" id="PTHR23198">
    <property type="entry name" value="NUCLEOPORIN"/>
    <property type="match status" value="1"/>
</dbReference>
<evidence type="ECO:0000256" key="6">
    <source>
        <dbReference type="ARBA" id="ARBA00022448"/>
    </source>
</evidence>
<dbReference type="Proteomes" id="UP001558652">
    <property type="component" value="Unassembled WGS sequence"/>
</dbReference>
<dbReference type="GO" id="GO:0005654">
    <property type="term" value="C:nucleoplasm"/>
    <property type="evidence" value="ECO:0007669"/>
    <property type="project" value="UniProtKB-SubCell"/>
</dbReference>
<gene>
    <name evidence="20" type="ORF">AAG570_008887</name>
</gene>
<feature type="region of interest" description="Disordered" evidence="18">
    <location>
        <begin position="627"/>
        <end position="667"/>
    </location>
</feature>
<feature type="region of interest" description="Disordered" evidence="18">
    <location>
        <begin position="1"/>
        <end position="78"/>
    </location>
</feature>
<keyword evidence="17" id="KW-0539">Nucleus</keyword>
<dbReference type="GO" id="GO:0005643">
    <property type="term" value="C:nuclear pore"/>
    <property type="evidence" value="ECO:0007669"/>
    <property type="project" value="UniProtKB-SubCell"/>
</dbReference>
<reference evidence="20 21" key="1">
    <citation type="submission" date="2024-07" db="EMBL/GenBank/DDBJ databases">
        <title>Chromosome-level genome assembly of the water stick insect Ranatra chinensis (Heteroptera: Nepidae).</title>
        <authorList>
            <person name="Liu X."/>
        </authorList>
    </citation>
    <scope>NUCLEOTIDE SEQUENCE [LARGE SCALE GENOMIC DNA]</scope>
    <source>
        <strain evidence="20">Cailab_2021Rc</strain>
        <tissue evidence="20">Muscle</tissue>
    </source>
</reference>
<feature type="region of interest" description="Disordered" evidence="18">
    <location>
        <begin position="701"/>
        <end position="734"/>
    </location>
</feature>
<dbReference type="GO" id="GO:0051028">
    <property type="term" value="P:mRNA transport"/>
    <property type="evidence" value="ECO:0007669"/>
    <property type="project" value="UniProtKB-KW"/>
</dbReference>
<feature type="compositionally biased region" description="Polar residues" evidence="18">
    <location>
        <begin position="701"/>
        <end position="714"/>
    </location>
</feature>
<feature type="compositionally biased region" description="Low complexity" evidence="18">
    <location>
        <begin position="62"/>
        <end position="78"/>
    </location>
</feature>
<evidence type="ECO:0000256" key="9">
    <source>
        <dbReference type="ARBA" id="ARBA00022801"/>
    </source>
</evidence>
<keyword evidence="13" id="KW-0653">Protein transport</keyword>
<feature type="compositionally biased region" description="Low complexity" evidence="18">
    <location>
        <begin position="721"/>
        <end position="730"/>
    </location>
</feature>
<evidence type="ECO:0000256" key="8">
    <source>
        <dbReference type="ARBA" id="ARBA00022737"/>
    </source>
</evidence>
<accession>A0ABD0YS77</accession>
<dbReference type="SUPFAM" id="SSF82215">
    <property type="entry name" value="C-terminal autoproteolytic domain of nucleoporin nup98"/>
    <property type="match status" value="1"/>
</dbReference>
<dbReference type="EMBL" id="JBFDAA010000003">
    <property type="protein sequence ID" value="KAL1138825.1"/>
    <property type="molecule type" value="Genomic_DNA"/>
</dbReference>
<dbReference type="InterPro" id="IPR036903">
    <property type="entry name" value="Nup98_auto-Pept-S59_dom_sf"/>
</dbReference>
<dbReference type="InterPro" id="IPR007230">
    <property type="entry name" value="Nup98_auto-Pept-S59_dom"/>
</dbReference>
<comment type="subcellular location">
    <subcellularLocation>
        <location evidence="2">Nucleus membrane</location>
        <topology evidence="2">Peripheral membrane protein</topology>
        <orientation evidence="2">Nucleoplasmic side</orientation>
    </subcellularLocation>
    <subcellularLocation>
        <location evidence="1">Nucleus</location>
        <location evidence="1">Nuclear pore complex</location>
    </subcellularLocation>
    <subcellularLocation>
        <location evidence="3">Nucleus</location>
        <location evidence="3">Nucleoplasm</location>
    </subcellularLocation>
</comment>
<keyword evidence="9" id="KW-0378">Hydrolase</keyword>
<protein>
    <recommendedName>
        <fullName evidence="5">Nuclear pore complex protein Nup98-Nup96</fullName>
    </recommendedName>
</protein>
<feature type="compositionally biased region" description="Polar residues" evidence="18">
    <location>
        <begin position="37"/>
        <end position="60"/>
    </location>
</feature>
<evidence type="ECO:0000256" key="15">
    <source>
        <dbReference type="ARBA" id="ARBA00023132"/>
    </source>
</evidence>
<evidence type="ECO:0000313" key="20">
    <source>
        <dbReference type="EMBL" id="KAL1138825.1"/>
    </source>
</evidence>
<evidence type="ECO:0000256" key="11">
    <source>
        <dbReference type="ARBA" id="ARBA00022816"/>
    </source>
</evidence>